<reference evidence="1 2" key="1">
    <citation type="submission" date="2021-08" db="EMBL/GenBank/DDBJ databases">
        <authorList>
            <person name="Peeters C."/>
        </authorList>
    </citation>
    <scope>NUCLEOTIDE SEQUENCE [LARGE SCALE GENOMIC DNA]</scope>
    <source>
        <strain evidence="1 2">LMG 32289</strain>
    </source>
</reference>
<organism evidence="1 2">
    <name type="scientific">Cupriavidus pampae</name>
    <dbReference type="NCBI Taxonomy" id="659251"/>
    <lineage>
        <taxon>Bacteria</taxon>
        <taxon>Pseudomonadati</taxon>
        <taxon>Pseudomonadota</taxon>
        <taxon>Betaproteobacteria</taxon>
        <taxon>Burkholderiales</taxon>
        <taxon>Burkholderiaceae</taxon>
        <taxon>Cupriavidus</taxon>
    </lineage>
</organism>
<dbReference type="Proteomes" id="UP000706525">
    <property type="component" value="Unassembled WGS sequence"/>
</dbReference>
<dbReference type="Gene3D" id="3.30.50.20">
    <property type="entry name" value="prophage-derive protein ybcO"/>
    <property type="match status" value="1"/>
</dbReference>
<accession>A0ABN7YZG6</accession>
<comment type="caution">
    <text evidence="1">The sequence shown here is derived from an EMBL/GenBank/DDBJ whole genome shotgun (WGS) entry which is preliminary data.</text>
</comment>
<evidence type="ECO:0008006" key="3">
    <source>
        <dbReference type="Google" id="ProtNLM"/>
    </source>
</evidence>
<evidence type="ECO:0000313" key="1">
    <source>
        <dbReference type="EMBL" id="CAG9177676.1"/>
    </source>
</evidence>
<gene>
    <name evidence="1" type="ORF">LMG32289_03872</name>
</gene>
<keyword evidence="2" id="KW-1185">Reference proteome</keyword>
<dbReference type="RefSeq" id="WP_223991170.1">
    <property type="nucleotide sequence ID" value="NZ_CAJZAG010000007.1"/>
</dbReference>
<protein>
    <recommendedName>
        <fullName evidence="3">DUF1364 domain-containing protein</fullName>
    </recommendedName>
</protein>
<proteinExistence type="predicted"/>
<name>A0ABN7YZG6_9BURK</name>
<dbReference type="EMBL" id="CAJZAG010000007">
    <property type="protein sequence ID" value="CAG9177676.1"/>
    <property type="molecule type" value="Genomic_DNA"/>
</dbReference>
<sequence length="101" mass="11388">MASTIYRNTKLLEIVRALPCQHCNRADGTVVAAHSNQLRDGKGRGIKAHDYRIAALCFRCHSTLDQGAQMSRAQREEMWEAAHRRTIGQLFERGLLLVAAR</sequence>
<evidence type="ECO:0000313" key="2">
    <source>
        <dbReference type="Proteomes" id="UP000706525"/>
    </source>
</evidence>